<gene>
    <name evidence="3" type="ORF">ABEB36_004034</name>
</gene>
<reference evidence="3 4" key="1">
    <citation type="submission" date="2024-05" db="EMBL/GenBank/DDBJ databases">
        <title>Genetic variation in Jamaican populations of the coffee berry borer (Hypothenemus hampei).</title>
        <authorList>
            <person name="Errbii M."/>
            <person name="Myrie A."/>
        </authorList>
    </citation>
    <scope>NUCLEOTIDE SEQUENCE [LARGE SCALE GENOMIC DNA]</scope>
    <source>
        <strain evidence="3">JA-Hopewell-2020-01-JO</strain>
        <tissue evidence="3">Whole body</tissue>
    </source>
</reference>
<dbReference type="EMBL" id="JBDJPC010000003">
    <property type="protein sequence ID" value="KAL1509271.1"/>
    <property type="molecule type" value="Genomic_DNA"/>
</dbReference>
<keyword evidence="2" id="KW-0732">Signal</keyword>
<evidence type="ECO:0000256" key="1">
    <source>
        <dbReference type="SAM" id="MobiDB-lite"/>
    </source>
</evidence>
<protein>
    <submittedName>
        <fullName evidence="3">Uncharacterized protein</fullName>
    </submittedName>
</protein>
<keyword evidence="4" id="KW-1185">Reference proteome</keyword>
<accession>A0ABD1F1Z4</accession>
<feature type="signal peptide" evidence="2">
    <location>
        <begin position="1"/>
        <end position="20"/>
    </location>
</feature>
<proteinExistence type="predicted"/>
<feature type="chain" id="PRO_5044766070" evidence="2">
    <location>
        <begin position="21"/>
        <end position="153"/>
    </location>
</feature>
<comment type="caution">
    <text evidence="3">The sequence shown here is derived from an EMBL/GenBank/DDBJ whole genome shotgun (WGS) entry which is preliminary data.</text>
</comment>
<name>A0ABD1F1Z4_HYPHA</name>
<dbReference type="Proteomes" id="UP001566132">
    <property type="component" value="Unassembled WGS sequence"/>
</dbReference>
<feature type="region of interest" description="Disordered" evidence="1">
    <location>
        <begin position="50"/>
        <end position="70"/>
    </location>
</feature>
<dbReference type="AlphaFoldDB" id="A0ABD1F1Z4"/>
<sequence length="153" mass="18195">MYFYKLFVVALVVATNQIHCQPIDIGDYNDLSRSKNFNLSDDHKFTLQTDHKSELPQLKNEPNYSAEDHSSQDYLVNSNQQYKCSQHDDFLHFYHYFHHHHHKPEHFKLWKRPQRKPTSTTTEFSPVDTKVTSFPTTPLDKTVPDIDLRFNDK</sequence>
<organism evidence="3 4">
    <name type="scientific">Hypothenemus hampei</name>
    <name type="common">Coffee berry borer</name>
    <dbReference type="NCBI Taxonomy" id="57062"/>
    <lineage>
        <taxon>Eukaryota</taxon>
        <taxon>Metazoa</taxon>
        <taxon>Ecdysozoa</taxon>
        <taxon>Arthropoda</taxon>
        <taxon>Hexapoda</taxon>
        <taxon>Insecta</taxon>
        <taxon>Pterygota</taxon>
        <taxon>Neoptera</taxon>
        <taxon>Endopterygota</taxon>
        <taxon>Coleoptera</taxon>
        <taxon>Polyphaga</taxon>
        <taxon>Cucujiformia</taxon>
        <taxon>Curculionidae</taxon>
        <taxon>Scolytinae</taxon>
        <taxon>Hypothenemus</taxon>
    </lineage>
</organism>
<evidence type="ECO:0000313" key="3">
    <source>
        <dbReference type="EMBL" id="KAL1509271.1"/>
    </source>
</evidence>
<evidence type="ECO:0000313" key="4">
    <source>
        <dbReference type="Proteomes" id="UP001566132"/>
    </source>
</evidence>
<evidence type="ECO:0000256" key="2">
    <source>
        <dbReference type="SAM" id="SignalP"/>
    </source>
</evidence>